<sequence length="410" mass="46280">MLKKILLFFLTIGIVVTAVTLYSLWQYSLPLVSPLALIENYIAPPKPTDKIVYGFFPYWNLKHAENLHIKDLTHFAYFSLSLNEDGSAQKKVNSIELEPGWNKLNSSSLDKILYQVRLLNQKTILTVTAMEPEIIAGILNSSTNQETALNSILQIFIDKRFDGINIDFESISSPDKATKDNFTLFISKLRTRCRTIKPNCEVDIDIFADSARRNRLYDLASLSPIVDHFIVMTYDYYRKASSQAGPIAPLRGACPKPSGFSELMDPPEGCLEQDVTTNLSEITAIVPPQKIILGVPFYGYEWQTTSTEFLANTYAGTGALASYQRVRDLFSDTTISSLSATWSSTTMSPYLTYEIDDETRQIHYEDPRSLELKIKLINSANLGGVAIWALGYEVPYLDIWQPIADYLRNQ</sequence>
<dbReference type="Gene3D" id="3.20.20.80">
    <property type="entry name" value="Glycosidases"/>
    <property type="match status" value="1"/>
</dbReference>
<evidence type="ECO:0000256" key="4">
    <source>
        <dbReference type="RuleBase" id="RU004453"/>
    </source>
</evidence>
<evidence type="ECO:0000313" key="6">
    <source>
        <dbReference type="EMBL" id="KKT39528.1"/>
    </source>
</evidence>
<dbReference type="InterPro" id="IPR001579">
    <property type="entry name" value="Glyco_hydro_18_chit_AS"/>
</dbReference>
<evidence type="ECO:0000256" key="2">
    <source>
        <dbReference type="ARBA" id="ARBA00023295"/>
    </source>
</evidence>
<dbReference type="InterPro" id="IPR051887">
    <property type="entry name" value="GH18_Domain-Containing"/>
</dbReference>
<dbReference type="GO" id="GO:0008061">
    <property type="term" value="F:chitin binding"/>
    <property type="evidence" value="ECO:0007669"/>
    <property type="project" value="InterPro"/>
</dbReference>
<dbReference type="InterPro" id="IPR001223">
    <property type="entry name" value="Glyco_hydro18_cat"/>
</dbReference>
<dbReference type="PANTHER" id="PTHR46290">
    <property type="entry name" value="DI-N-ACETYLCHITOBIASE"/>
    <property type="match status" value="1"/>
</dbReference>
<reference evidence="6 7" key="1">
    <citation type="journal article" date="2015" name="Nature">
        <title>rRNA introns, odd ribosomes, and small enigmatic genomes across a large radiation of phyla.</title>
        <authorList>
            <person name="Brown C.T."/>
            <person name="Hug L.A."/>
            <person name="Thomas B.C."/>
            <person name="Sharon I."/>
            <person name="Castelle C.J."/>
            <person name="Singh A."/>
            <person name="Wilkins M.J."/>
            <person name="Williams K.H."/>
            <person name="Banfield J.F."/>
        </authorList>
    </citation>
    <scope>NUCLEOTIDE SEQUENCE [LARGE SCALE GENOMIC DNA]</scope>
</reference>
<dbReference type="InterPro" id="IPR017853">
    <property type="entry name" value="GH"/>
</dbReference>
<dbReference type="SUPFAM" id="SSF51445">
    <property type="entry name" value="(Trans)glycosidases"/>
    <property type="match status" value="1"/>
</dbReference>
<dbReference type="Pfam" id="PF00704">
    <property type="entry name" value="Glyco_hydro_18"/>
    <property type="match status" value="1"/>
</dbReference>
<dbReference type="PANTHER" id="PTHR46290:SF1">
    <property type="entry name" value="DI-N-ACETYLCHITOBIASE"/>
    <property type="match status" value="1"/>
</dbReference>
<dbReference type="PROSITE" id="PS01095">
    <property type="entry name" value="GH18_1"/>
    <property type="match status" value="1"/>
</dbReference>
<dbReference type="GO" id="GO:0009313">
    <property type="term" value="P:oligosaccharide catabolic process"/>
    <property type="evidence" value="ECO:0007669"/>
    <property type="project" value="TreeGrafter"/>
</dbReference>
<accession>A0A0G1GZC2</accession>
<name>A0A0G1GZC2_9BACT</name>
<feature type="domain" description="GH18" evidence="5">
    <location>
        <begin position="50"/>
        <end position="410"/>
    </location>
</feature>
<evidence type="ECO:0000313" key="7">
    <source>
        <dbReference type="Proteomes" id="UP000034097"/>
    </source>
</evidence>
<dbReference type="InterPro" id="IPR011583">
    <property type="entry name" value="Chitinase_II/V-like_cat"/>
</dbReference>
<dbReference type="PROSITE" id="PS51910">
    <property type="entry name" value="GH18_2"/>
    <property type="match status" value="1"/>
</dbReference>
<keyword evidence="1 3" id="KW-0378">Hydrolase</keyword>
<gene>
    <name evidence="6" type="ORF">UW26_C0001G0015</name>
</gene>
<organism evidence="6 7">
    <name type="scientific">Candidatus Collierbacteria bacterium GW2011_GWF1_44_12</name>
    <dbReference type="NCBI Taxonomy" id="1618402"/>
    <lineage>
        <taxon>Bacteria</taxon>
        <taxon>Candidatus Collieribacteriota</taxon>
    </lineage>
</organism>
<dbReference type="Proteomes" id="UP000034097">
    <property type="component" value="Unassembled WGS sequence"/>
</dbReference>
<dbReference type="SMART" id="SM00636">
    <property type="entry name" value="Glyco_18"/>
    <property type="match status" value="1"/>
</dbReference>
<evidence type="ECO:0000259" key="5">
    <source>
        <dbReference type="PROSITE" id="PS51910"/>
    </source>
</evidence>
<keyword evidence="2 3" id="KW-0326">Glycosidase</keyword>
<comment type="similarity">
    <text evidence="4">Belongs to the glycosyl hydrolase 18 family.</text>
</comment>
<dbReference type="GO" id="GO:0004553">
    <property type="term" value="F:hydrolase activity, hydrolyzing O-glycosyl compounds"/>
    <property type="evidence" value="ECO:0007669"/>
    <property type="project" value="InterPro"/>
</dbReference>
<dbReference type="InterPro" id="IPR029070">
    <property type="entry name" value="Chitinase_insertion_sf"/>
</dbReference>
<dbReference type="AlphaFoldDB" id="A0A0G1GZC2"/>
<comment type="caution">
    <text evidence="6">The sequence shown here is derived from an EMBL/GenBank/DDBJ whole genome shotgun (WGS) entry which is preliminary data.</text>
</comment>
<dbReference type="EMBL" id="LCHQ01000001">
    <property type="protein sequence ID" value="KKT39528.1"/>
    <property type="molecule type" value="Genomic_DNA"/>
</dbReference>
<evidence type="ECO:0000256" key="3">
    <source>
        <dbReference type="RuleBase" id="RU000489"/>
    </source>
</evidence>
<evidence type="ECO:0000256" key="1">
    <source>
        <dbReference type="ARBA" id="ARBA00022801"/>
    </source>
</evidence>
<proteinExistence type="inferred from homology"/>
<dbReference type="Gene3D" id="3.10.50.10">
    <property type="match status" value="1"/>
</dbReference>
<protein>
    <recommendedName>
        <fullName evidence="5">GH18 domain-containing protein</fullName>
    </recommendedName>
</protein>